<organism evidence="1 2">
    <name type="scientific">Crocuta crocuta</name>
    <name type="common">Spotted hyena</name>
    <dbReference type="NCBI Taxonomy" id="9678"/>
    <lineage>
        <taxon>Eukaryota</taxon>
        <taxon>Metazoa</taxon>
        <taxon>Chordata</taxon>
        <taxon>Craniata</taxon>
        <taxon>Vertebrata</taxon>
        <taxon>Euteleostomi</taxon>
        <taxon>Mammalia</taxon>
        <taxon>Eutheria</taxon>
        <taxon>Laurasiatheria</taxon>
        <taxon>Carnivora</taxon>
        <taxon>Feliformia</taxon>
        <taxon>Hyaenidae</taxon>
        <taxon>Crocuta</taxon>
    </lineage>
</organism>
<dbReference type="Proteomes" id="UP000475037">
    <property type="component" value="Unassembled WGS sequence"/>
</dbReference>
<dbReference type="EMBL" id="VOAJ01024665">
    <property type="protein sequence ID" value="KAF0871127.1"/>
    <property type="molecule type" value="Genomic_DNA"/>
</dbReference>
<comment type="caution">
    <text evidence="1">The sequence shown here is derived from an EMBL/GenBank/DDBJ whole genome shotgun (WGS) entry which is preliminary data.</text>
</comment>
<dbReference type="AlphaFoldDB" id="A0A6G1A6D5"/>
<sequence length="202" mass="24213">EAKMNYWDLIKIKIFFTAKETISKTERQPMECEKIFANDISDKRLVSKIYKERIKLVTQKTINPVKKWAEDTYRHFSKESIQMVNRHMKRCSTSLIIREIQMKTTARCHLTPVRMVKINNSGNNSCWQGYGERGTLWHYWWECKLVQPLWKTVWRLLKKLKIELSYNPAIVLLRIYPKDTKMPIQRVRCTPMFIAALWTIAK</sequence>
<keyword evidence="2" id="KW-1185">Reference proteome</keyword>
<proteinExistence type="predicted"/>
<feature type="non-terminal residue" evidence="1">
    <location>
        <position position="1"/>
    </location>
</feature>
<accession>A0A6G1A6D5</accession>
<gene>
    <name evidence="1" type="ORF">FOF47_R18703</name>
</gene>
<evidence type="ECO:0000313" key="1">
    <source>
        <dbReference type="EMBL" id="KAF0871127.1"/>
    </source>
</evidence>
<reference evidence="1 2" key="1">
    <citation type="submission" date="2019-11" db="EMBL/GenBank/DDBJ databases">
        <authorList>
            <person name="Yang C."/>
            <person name="Li F."/>
        </authorList>
    </citation>
    <scope>NUCLEOTIDE SEQUENCE [LARGE SCALE GENOMIC DNA]</scope>
    <source>
        <strain evidence="1">KB4526</strain>
        <tissue evidence="1">Muscle</tissue>
    </source>
</reference>
<name>A0A6G1A6D5_CROCR</name>
<protein>
    <submittedName>
        <fullName evidence="1">LORF2 protein</fullName>
    </submittedName>
</protein>
<feature type="non-terminal residue" evidence="1">
    <location>
        <position position="202"/>
    </location>
</feature>
<evidence type="ECO:0000313" key="2">
    <source>
        <dbReference type="Proteomes" id="UP000475037"/>
    </source>
</evidence>